<sequence length="39" mass="3971">MDGVGWYGQGDVPRAAYAHTAPLPTGDAATAAVPTWDSP</sequence>
<proteinExistence type="predicted"/>
<feature type="region of interest" description="Disordered" evidence="1">
    <location>
        <begin position="19"/>
        <end position="39"/>
    </location>
</feature>
<reference evidence="2 3" key="1">
    <citation type="submission" date="2017-06" db="EMBL/GenBank/DDBJ databases">
        <authorList>
            <person name="Kim H.J."/>
            <person name="Triplett B.A."/>
        </authorList>
    </citation>
    <scope>NUCLEOTIDE SEQUENCE [LARGE SCALE GENOMIC DNA]</scope>
    <source>
        <strain evidence="2 3">DSM 44272</strain>
    </source>
</reference>
<dbReference type="EMBL" id="FZNO01000002">
    <property type="protein sequence ID" value="SNR29609.1"/>
    <property type="molecule type" value="Genomic_DNA"/>
</dbReference>
<evidence type="ECO:0000313" key="2">
    <source>
        <dbReference type="EMBL" id="SNR29609.1"/>
    </source>
</evidence>
<organism evidence="2 3">
    <name type="scientific">Blastococcus mobilis</name>
    <dbReference type="NCBI Taxonomy" id="1938746"/>
    <lineage>
        <taxon>Bacteria</taxon>
        <taxon>Bacillati</taxon>
        <taxon>Actinomycetota</taxon>
        <taxon>Actinomycetes</taxon>
        <taxon>Geodermatophilales</taxon>
        <taxon>Geodermatophilaceae</taxon>
        <taxon>Blastococcus</taxon>
    </lineage>
</organism>
<evidence type="ECO:0000256" key="1">
    <source>
        <dbReference type="SAM" id="MobiDB-lite"/>
    </source>
</evidence>
<dbReference type="AlphaFoldDB" id="A0A238V7T0"/>
<accession>A0A238V7T0</accession>
<dbReference type="Proteomes" id="UP000198403">
    <property type="component" value="Unassembled WGS sequence"/>
</dbReference>
<keyword evidence="3" id="KW-1185">Reference proteome</keyword>
<protein>
    <submittedName>
        <fullName evidence="2">Uncharacterized protein</fullName>
    </submittedName>
</protein>
<name>A0A238V7T0_9ACTN</name>
<evidence type="ECO:0000313" key="3">
    <source>
        <dbReference type="Proteomes" id="UP000198403"/>
    </source>
</evidence>
<gene>
    <name evidence="2" type="ORF">SAMN06272737_10284</name>
</gene>